<dbReference type="AlphaFoldDB" id="A0AAD4R713"/>
<reference evidence="4" key="1">
    <citation type="submission" date="2022-01" db="EMBL/GenBank/DDBJ databases">
        <title>Genome Sequence Resource for Two Populations of Ditylenchus destructor, the Migratory Endoparasitic Phytonematode.</title>
        <authorList>
            <person name="Zhang H."/>
            <person name="Lin R."/>
            <person name="Xie B."/>
        </authorList>
    </citation>
    <scope>NUCLEOTIDE SEQUENCE</scope>
    <source>
        <strain evidence="4">BazhouSP</strain>
    </source>
</reference>
<feature type="coiled-coil region" evidence="2">
    <location>
        <begin position="217"/>
        <end position="244"/>
    </location>
</feature>
<dbReference type="PANTHER" id="PTHR14215">
    <property type="entry name" value="PROTEIN OF UNKNOWN FUNCTION DUF729"/>
    <property type="match status" value="1"/>
</dbReference>
<protein>
    <submittedName>
        <fullName evidence="4">Mitochondrial fission regulator domain-containing protein</fullName>
    </submittedName>
</protein>
<feature type="region of interest" description="Disordered" evidence="3">
    <location>
        <begin position="412"/>
        <end position="443"/>
    </location>
</feature>
<evidence type="ECO:0000313" key="4">
    <source>
        <dbReference type="EMBL" id="KAI1714515.1"/>
    </source>
</evidence>
<comment type="caution">
    <text evidence="4">The sequence shown here is derived from an EMBL/GenBank/DDBJ whole genome shotgun (WGS) entry which is preliminary data.</text>
</comment>
<comment type="similarity">
    <text evidence="1">Belongs to the MTFR1 family.</text>
</comment>
<feature type="region of interest" description="Disordered" evidence="3">
    <location>
        <begin position="344"/>
        <end position="363"/>
    </location>
</feature>
<dbReference type="InterPro" id="IPR007972">
    <property type="entry name" value="Mtfr1"/>
</dbReference>
<keyword evidence="5" id="KW-1185">Reference proteome</keyword>
<evidence type="ECO:0000313" key="5">
    <source>
        <dbReference type="Proteomes" id="UP001201812"/>
    </source>
</evidence>
<feature type="compositionally biased region" description="Acidic residues" evidence="3">
    <location>
        <begin position="422"/>
        <end position="436"/>
    </location>
</feature>
<dbReference type="EMBL" id="JAKKPZ010000013">
    <property type="protein sequence ID" value="KAI1714515.1"/>
    <property type="molecule type" value="Genomic_DNA"/>
</dbReference>
<sequence length="443" mass="49493">MESDEEALVNFCQGVTPRQNAEEPPLSQLLLDIIGQEDFILRLRSIAKLMGTLFGITKTKTARMISRLNFEVHLKRAYELASIPILSAVSMLNTQISHRSIDAYYYESTGVSYMPIRTEPVSNRPSLINLHELHGDPTENAIYRQWQFAPLEFRRRKFNSSKSKFYSVQPRVKSRMQVYSSCSSARLSPIDMNDEDDLDECDRFSLGSSTAGASTVNPEDKNRINHLEAQLAQLQSQMNQLLKARGAECAVKQSLPDQLPSLLPSVHHSPTAEPPKKCAPPPPAPPPPPADFLRSKPTAKIENRTGASNSAKENDGTLHPKLPEAKPRMVDVLKGLENIKLRKVDRSPNGTPMRGNIHSWPKSRGINKHISNVGSENKIPFTNEISEVNDNSLLDDGPMNIATILRKKFRNVRPSDSSFNESDNDEDDAIWDEDLSDLGCTQA</sequence>
<evidence type="ECO:0000256" key="1">
    <source>
        <dbReference type="ARBA" id="ARBA00005807"/>
    </source>
</evidence>
<keyword evidence="2" id="KW-0175">Coiled coil</keyword>
<feature type="compositionally biased region" description="Pro residues" evidence="3">
    <location>
        <begin position="277"/>
        <end position="290"/>
    </location>
</feature>
<organism evidence="4 5">
    <name type="scientific">Ditylenchus destructor</name>
    <dbReference type="NCBI Taxonomy" id="166010"/>
    <lineage>
        <taxon>Eukaryota</taxon>
        <taxon>Metazoa</taxon>
        <taxon>Ecdysozoa</taxon>
        <taxon>Nematoda</taxon>
        <taxon>Chromadorea</taxon>
        <taxon>Rhabditida</taxon>
        <taxon>Tylenchina</taxon>
        <taxon>Tylenchomorpha</taxon>
        <taxon>Sphaerularioidea</taxon>
        <taxon>Anguinidae</taxon>
        <taxon>Anguininae</taxon>
        <taxon>Ditylenchus</taxon>
    </lineage>
</organism>
<evidence type="ECO:0000256" key="2">
    <source>
        <dbReference type="SAM" id="Coils"/>
    </source>
</evidence>
<name>A0AAD4R713_9BILA</name>
<feature type="region of interest" description="Disordered" evidence="3">
    <location>
        <begin position="260"/>
        <end position="328"/>
    </location>
</feature>
<dbReference type="Proteomes" id="UP001201812">
    <property type="component" value="Unassembled WGS sequence"/>
</dbReference>
<dbReference type="Pfam" id="PF05308">
    <property type="entry name" value="Mito_fiss_reg"/>
    <property type="match status" value="1"/>
</dbReference>
<gene>
    <name evidence="4" type="ORF">DdX_08613</name>
</gene>
<accession>A0AAD4R713</accession>
<evidence type="ECO:0000256" key="3">
    <source>
        <dbReference type="SAM" id="MobiDB-lite"/>
    </source>
</evidence>
<feature type="compositionally biased region" description="Basic and acidic residues" evidence="3">
    <location>
        <begin position="312"/>
        <end position="328"/>
    </location>
</feature>
<dbReference type="PANTHER" id="PTHR14215:SF0">
    <property type="entry name" value="WH2 DOMAIN-CONTAINING PROTEIN"/>
    <property type="match status" value="1"/>
</dbReference>
<proteinExistence type="inferred from homology"/>